<evidence type="ECO:0008006" key="4">
    <source>
        <dbReference type="Google" id="ProtNLM"/>
    </source>
</evidence>
<keyword evidence="3" id="KW-1185">Reference proteome</keyword>
<dbReference type="Proteomes" id="UP000664398">
    <property type="component" value="Unassembled WGS sequence"/>
</dbReference>
<feature type="transmembrane region" description="Helical" evidence="1">
    <location>
        <begin position="36"/>
        <end position="60"/>
    </location>
</feature>
<evidence type="ECO:0000313" key="2">
    <source>
        <dbReference type="EMBL" id="MBO1806563.1"/>
    </source>
</evidence>
<dbReference type="EMBL" id="JAGDYL010000041">
    <property type="protein sequence ID" value="MBO1806563.1"/>
    <property type="molecule type" value="Genomic_DNA"/>
</dbReference>
<keyword evidence="1" id="KW-1133">Transmembrane helix</keyword>
<protein>
    <recommendedName>
        <fullName evidence="4">5-bromo-4-chloroindolyl phosphate hydrolysis protein</fullName>
    </recommendedName>
</protein>
<name>A0A939M0X9_9MICO</name>
<gene>
    <name evidence="2" type="ORF">J4H91_14760</name>
</gene>
<feature type="transmembrane region" description="Helical" evidence="1">
    <location>
        <begin position="12"/>
        <end position="30"/>
    </location>
</feature>
<proteinExistence type="predicted"/>
<comment type="caution">
    <text evidence="2">The sequence shown here is derived from an EMBL/GenBank/DDBJ whole genome shotgun (WGS) entry which is preliminary data.</text>
</comment>
<keyword evidence="1" id="KW-0812">Transmembrane</keyword>
<sequence>MRWKERELQRVLRWLSVIGALGLIAVILWLDVTTGIWQDLVILSGLAGGLVTFLLTALVIERIVTRNAERKWEPVNRLATSDFLHAMADEEKSEIAHGVIVARSLPEFTGDGRSSAEELHDLRESVARERRALSDALGRWADFLLTSGENEAVLRHVAEIALQLDQVRDAALETENQPSAETLAKMNDEIRECNSRFSAIIDELTARLHTETVRR</sequence>
<keyword evidence="1" id="KW-0472">Membrane</keyword>
<accession>A0A939M0X9</accession>
<evidence type="ECO:0000256" key="1">
    <source>
        <dbReference type="SAM" id="Phobius"/>
    </source>
</evidence>
<evidence type="ECO:0000313" key="3">
    <source>
        <dbReference type="Proteomes" id="UP000664398"/>
    </source>
</evidence>
<dbReference type="AlphaFoldDB" id="A0A939M0X9"/>
<organism evidence="2 3">
    <name type="scientific">Leucobacter ruminantium</name>
    <dbReference type="NCBI Taxonomy" id="1289170"/>
    <lineage>
        <taxon>Bacteria</taxon>
        <taxon>Bacillati</taxon>
        <taxon>Actinomycetota</taxon>
        <taxon>Actinomycetes</taxon>
        <taxon>Micrococcales</taxon>
        <taxon>Microbacteriaceae</taxon>
        <taxon>Leucobacter</taxon>
    </lineage>
</organism>
<dbReference type="RefSeq" id="WP_208047015.1">
    <property type="nucleotide sequence ID" value="NZ_JAGDYL010000041.1"/>
</dbReference>
<reference evidence="2" key="1">
    <citation type="submission" date="2021-03" db="EMBL/GenBank/DDBJ databases">
        <title>Leucobacter chromiisoli sp. nov., isolated from chromium-containing soil of chemical plant.</title>
        <authorList>
            <person name="Xu Z."/>
        </authorList>
    </citation>
    <scope>NUCLEOTIDE SEQUENCE</scope>
    <source>
        <strain evidence="2">A2</strain>
    </source>
</reference>